<evidence type="ECO:0000313" key="9">
    <source>
        <dbReference type="EMBL" id="KAK3698016.1"/>
    </source>
</evidence>
<sequence>MTVVLCLHSHFRAATAGPTTAPSNTAITHQGQHVNILTAAVSPDHSISRRLLPVGILQLQTASFSTSAKMSTSVFEPAACLSEPINVPSKLLMGPGPSNAHPRVLAAGALPLLGHLHTEFTKIMDDTKAGIQYVFQTRNEWTFAVSGTGHAAMEAAVVNLLEVGDVALVCQNGVWGVRLADMVERNGSIAKKISRPMGEVFSLEEIEQGLKEHKPKLVFVTYGESSGGTAQPLEGLGELCHKYDALLLVDSVAIVGGAPLFMDAWNIDVLYAGAQKVLSAPPAASPISFNQRARDKIASRKTKVRSFYFDAAELANYWGCDEGPRRYHHTGMISSIYALREGLAQFAEQGLEKSWKEHAACAQMLYDGLEKMGLELLVKDKSVRNPCVTTIKVPDGVEWKKVVEYAMKNHKLEIAGGLGDLAGKVWRIGIMGYNCTPENVQRTLDVLQEALNEHWKKN</sequence>
<protein>
    <recommendedName>
        <fullName evidence="3">alanine--glyoxylate transaminase</fullName>
        <ecNumber evidence="3">2.6.1.44</ecNumber>
    </recommendedName>
</protein>
<dbReference type="EMBL" id="JAWDGP010007989">
    <property type="protein sequence ID" value="KAK3698016.1"/>
    <property type="molecule type" value="Genomic_DNA"/>
</dbReference>
<feature type="signal peptide" evidence="7">
    <location>
        <begin position="1"/>
        <end position="16"/>
    </location>
</feature>
<dbReference type="GO" id="GO:0004760">
    <property type="term" value="F:L-serine-pyruvate transaminase activity"/>
    <property type="evidence" value="ECO:0007669"/>
    <property type="project" value="TreeGrafter"/>
</dbReference>
<evidence type="ECO:0000256" key="4">
    <source>
        <dbReference type="ARBA" id="ARBA00022576"/>
    </source>
</evidence>
<dbReference type="InterPro" id="IPR000192">
    <property type="entry name" value="Aminotrans_V_dom"/>
</dbReference>
<dbReference type="Pfam" id="PF00266">
    <property type="entry name" value="Aminotran_5"/>
    <property type="match status" value="1"/>
</dbReference>
<name>A0AAE0XMZ7_9GAST</name>
<keyword evidence="10" id="KW-1185">Reference proteome</keyword>
<keyword evidence="7" id="KW-0732">Signal</keyword>
<evidence type="ECO:0000256" key="1">
    <source>
        <dbReference type="ARBA" id="ARBA00001933"/>
    </source>
</evidence>
<gene>
    <name evidence="9" type="ORF">RRG08_064933</name>
</gene>
<dbReference type="InterPro" id="IPR015424">
    <property type="entry name" value="PyrdxlP-dep_Trfase"/>
</dbReference>
<dbReference type="InterPro" id="IPR015421">
    <property type="entry name" value="PyrdxlP-dep_Trfase_major"/>
</dbReference>
<dbReference type="InterPro" id="IPR015422">
    <property type="entry name" value="PyrdxlP-dep_Trfase_small"/>
</dbReference>
<reference evidence="9" key="1">
    <citation type="journal article" date="2023" name="G3 (Bethesda)">
        <title>A reference genome for the long-term kleptoplast-retaining sea slug Elysia crispata morphotype clarki.</title>
        <authorList>
            <person name="Eastman K.E."/>
            <person name="Pendleton A.L."/>
            <person name="Shaikh M.A."/>
            <person name="Suttiyut T."/>
            <person name="Ogas R."/>
            <person name="Tomko P."/>
            <person name="Gavelis G."/>
            <person name="Widhalm J.R."/>
            <person name="Wisecaver J.H."/>
        </authorList>
    </citation>
    <scope>NUCLEOTIDE SEQUENCE</scope>
    <source>
        <strain evidence="9">ECLA1</strain>
    </source>
</reference>
<comment type="cofactor">
    <cofactor evidence="1">
        <name>pyridoxal 5'-phosphate</name>
        <dbReference type="ChEBI" id="CHEBI:597326"/>
    </cofactor>
</comment>
<evidence type="ECO:0000256" key="5">
    <source>
        <dbReference type="ARBA" id="ARBA00022679"/>
    </source>
</evidence>
<dbReference type="FunFam" id="3.90.1150.10:FF:000039">
    <property type="entry name" value="Serine--pyruvate aminotransferase"/>
    <property type="match status" value="1"/>
</dbReference>
<evidence type="ECO:0000256" key="7">
    <source>
        <dbReference type="SAM" id="SignalP"/>
    </source>
</evidence>
<dbReference type="GO" id="GO:0005777">
    <property type="term" value="C:peroxisome"/>
    <property type="evidence" value="ECO:0007669"/>
    <property type="project" value="TreeGrafter"/>
</dbReference>
<evidence type="ECO:0000313" key="10">
    <source>
        <dbReference type="Proteomes" id="UP001283361"/>
    </source>
</evidence>
<dbReference type="PANTHER" id="PTHR21152">
    <property type="entry name" value="AMINOTRANSFERASE CLASS V"/>
    <property type="match status" value="1"/>
</dbReference>
<evidence type="ECO:0000256" key="6">
    <source>
        <dbReference type="ARBA" id="ARBA00022898"/>
    </source>
</evidence>
<keyword evidence="4" id="KW-0032">Aminotransferase</keyword>
<keyword evidence="6" id="KW-0663">Pyridoxal phosphate</keyword>
<dbReference type="AlphaFoldDB" id="A0AAE0XMZ7"/>
<dbReference type="EC" id="2.6.1.44" evidence="3"/>
<comment type="caution">
    <text evidence="9">The sequence shown here is derived from an EMBL/GenBank/DDBJ whole genome shotgun (WGS) entry which is preliminary data.</text>
</comment>
<dbReference type="Gene3D" id="3.90.1150.10">
    <property type="entry name" value="Aspartate Aminotransferase, domain 1"/>
    <property type="match status" value="1"/>
</dbReference>
<dbReference type="GO" id="GO:0019265">
    <property type="term" value="P:glycine biosynthetic process, by transamination of glyoxylate"/>
    <property type="evidence" value="ECO:0007669"/>
    <property type="project" value="TreeGrafter"/>
</dbReference>
<dbReference type="CDD" id="cd06451">
    <property type="entry name" value="AGAT_like"/>
    <property type="match status" value="1"/>
</dbReference>
<evidence type="ECO:0000256" key="2">
    <source>
        <dbReference type="ARBA" id="ARBA00009236"/>
    </source>
</evidence>
<proteinExistence type="inferred from homology"/>
<dbReference type="Gene3D" id="3.40.640.10">
    <property type="entry name" value="Type I PLP-dependent aspartate aminotransferase-like (Major domain)"/>
    <property type="match status" value="1"/>
</dbReference>
<dbReference type="FunFam" id="3.40.640.10:FF:000027">
    <property type="entry name" value="Serine--pyruvate aminotransferase, mitochondrial"/>
    <property type="match status" value="1"/>
</dbReference>
<comment type="similarity">
    <text evidence="2">Belongs to the class-V pyridoxal-phosphate-dependent aminotransferase family.</text>
</comment>
<feature type="chain" id="PRO_5042159673" description="alanine--glyoxylate transaminase" evidence="7">
    <location>
        <begin position="17"/>
        <end position="458"/>
    </location>
</feature>
<dbReference type="PANTHER" id="PTHR21152:SF40">
    <property type="entry name" value="ALANINE--GLYOXYLATE AMINOTRANSFERASE"/>
    <property type="match status" value="1"/>
</dbReference>
<feature type="domain" description="Aminotransferase class V" evidence="8">
    <location>
        <begin position="114"/>
        <end position="418"/>
    </location>
</feature>
<dbReference type="Proteomes" id="UP001283361">
    <property type="component" value="Unassembled WGS sequence"/>
</dbReference>
<accession>A0AAE0XMZ7</accession>
<organism evidence="9 10">
    <name type="scientific">Elysia crispata</name>
    <name type="common">lettuce slug</name>
    <dbReference type="NCBI Taxonomy" id="231223"/>
    <lineage>
        <taxon>Eukaryota</taxon>
        <taxon>Metazoa</taxon>
        <taxon>Spiralia</taxon>
        <taxon>Lophotrochozoa</taxon>
        <taxon>Mollusca</taxon>
        <taxon>Gastropoda</taxon>
        <taxon>Heterobranchia</taxon>
        <taxon>Euthyneura</taxon>
        <taxon>Panpulmonata</taxon>
        <taxon>Sacoglossa</taxon>
        <taxon>Placobranchoidea</taxon>
        <taxon>Plakobranchidae</taxon>
        <taxon>Elysia</taxon>
    </lineage>
</organism>
<dbReference type="SUPFAM" id="SSF53383">
    <property type="entry name" value="PLP-dependent transferases"/>
    <property type="match status" value="1"/>
</dbReference>
<evidence type="ECO:0000256" key="3">
    <source>
        <dbReference type="ARBA" id="ARBA00013049"/>
    </source>
</evidence>
<evidence type="ECO:0000259" key="8">
    <source>
        <dbReference type="Pfam" id="PF00266"/>
    </source>
</evidence>
<keyword evidence="5" id="KW-0808">Transferase</keyword>
<dbReference type="GO" id="GO:0008453">
    <property type="term" value="F:alanine-glyoxylate transaminase activity"/>
    <property type="evidence" value="ECO:0007669"/>
    <property type="project" value="UniProtKB-EC"/>
</dbReference>